<dbReference type="EMBL" id="PDUG01000004">
    <property type="protein sequence ID" value="PIC31287.1"/>
    <property type="molecule type" value="Genomic_DNA"/>
</dbReference>
<organism evidence="2 3">
    <name type="scientific">Caenorhabditis nigoni</name>
    <dbReference type="NCBI Taxonomy" id="1611254"/>
    <lineage>
        <taxon>Eukaryota</taxon>
        <taxon>Metazoa</taxon>
        <taxon>Ecdysozoa</taxon>
        <taxon>Nematoda</taxon>
        <taxon>Chromadorea</taxon>
        <taxon>Rhabditida</taxon>
        <taxon>Rhabditina</taxon>
        <taxon>Rhabditomorpha</taxon>
        <taxon>Rhabditoidea</taxon>
        <taxon>Rhabditidae</taxon>
        <taxon>Peloderinae</taxon>
        <taxon>Caenorhabditis</taxon>
    </lineage>
</organism>
<dbReference type="OrthoDB" id="10355585at2759"/>
<evidence type="ECO:0000256" key="1">
    <source>
        <dbReference type="SAM" id="Phobius"/>
    </source>
</evidence>
<dbReference type="PANTHER" id="PTHR34152:SF4">
    <property type="entry name" value="SMALL INTEGRAL MEMBRANE PROTEIN"/>
    <property type="match status" value="1"/>
</dbReference>
<keyword evidence="3" id="KW-1185">Reference proteome</keyword>
<dbReference type="PANTHER" id="PTHR34152">
    <property type="entry name" value="PROTEIN CBG12353-RELATED"/>
    <property type="match status" value="1"/>
</dbReference>
<evidence type="ECO:0000313" key="3">
    <source>
        <dbReference type="Proteomes" id="UP000230233"/>
    </source>
</evidence>
<name>A0A2G5TVG2_9PELO</name>
<keyword evidence="1" id="KW-0812">Transmembrane</keyword>
<evidence type="ECO:0000313" key="2">
    <source>
        <dbReference type="EMBL" id="PIC31287.1"/>
    </source>
</evidence>
<dbReference type="Proteomes" id="UP000230233">
    <property type="component" value="Chromosome IV"/>
</dbReference>
<protein>
    <submittedName>
        <fullName evidence="2">Uncharacterized protein</fullName>
    </submittedName>
</protein>
<reference evidence="3" key="1">
    <citation type="submission" date="2017-10" db="EMBL/GenBank/DDBJ databases">
        <title>Rapid genome shrinkage in a self-fertile nematode reveals novel sperm competition proteins.</title>
        <authorList>
            <person name="Yin D."/>
            <person name="Schwarz E.M."/>
            <person name="Thomas C.G."/>
            <person name="Felde R.L."/>
            <person name="Korf I.F."/>
            <person name="Cutter A.D."/>
            <person name="Schartner C.M."/>
            <person name="Ralston E.J."/>
            <person name="Meyer B.J."/>
            <person name="Haag E.S."/>
        </authorList>
    </citation>
    <scope>NUCLEOTIDE SEQUENCE [LARGE SCALE GENOMIC DNA]</scope>
    <source>
        <strain evidence="3">JU1422</strain>
    </source>
</reference>
<feature type="transmembrane region" description="Helical" evidence="1">
    <location>
        <begin position="152"/>
        <end position="177"/>
    </location>
</feature>
<dbReference type="AlphaFoldDB" id="A0A2G5TVG2"/>
<feature type="transmembrane region" description="Helical" evidence="1">
    <location>
        <begin position="64"/>
        <end position="81"/>
    </location>
</feature>
<gene>
    <name evidence="2" type="primary">Cnig_chr_IV.g12038</name>
    <name evidence="2" type="ORF">B9Z55_012038</name>
</gene>
<feature type="transmembrane region" description="Helical" evidence="1">
    <location>
        <begin position="124"/>
        <end position="146"/>
    </location>
</feature>
<keyword evidence="1" id="KW-0472">Membrane</keyword>
<proteinExistence type="predicted"/>
<keyword evidence="1" id="KW-1133">Transmembrane helix</keyword>
<sequence>MSLETLNSKNSRIIEFEEEENSEKHNERFSTANTIFTALSCLIATLFIFLGVTEYKTCSEDKFIRIWLTTVGSLLFFERIFSVSHELARLRYNRDSVVLMDAIETKKLTKKREKFNRRPLLPDLIWLLIVVLSVVGLVWLCIMQYGSSCDDLIFYSTSSFCIIILVVATILILFIGLEKCCK</sequence>
<comment type="caution">
    <text evidence="2">The sequence shown here is derived from an EMBL/GenBank/DDBJ whole genome shotgun (WGS) entry which is preliminary data.</text>
</comment>
<feature type="transmembrane region" description="Helical" evidence="1">
    <location>
        <begin position="34"/>
        <end position="52"/>
    </location>
</feature>
<accession>A0A2G5TVG2</accession>